<keyword evidence="1" id="KW-0472">Membrane</keyword>
<dbReference type="RefSeq" id="WP_158867376.1">
    <property type="nucleotide sequence ID" value="NZ_CP046401.1"/>
</dbReference>
<evidence type="ECO:0000313" key="3">
    <source>
        <dbReference type="Proteomes" id="UP000428260"/>
    </source>
</evidence>
<dbReference type="EMBL" id="CP046401">
    <property type="protein sequence ID" value="QGY44760.1"/>
    <property type="molecule type" value="Genomic_DNA"/>
</dbReference>
<gene>
    <name evidence="2" type="ORF">GM418_14110</name>
</gene>
<keyword evidence="1" id="KW-0812">Transmembrane</keyword>
<organism evidence="2 3">
    <name type="scientific">Maribellus comscasis</name>
    <dbReference type="NCBI Taxonomy" id="2681766"/>
    <lineage>
        <taxon>Bacteria</taxon>
        <taxon>Pseudomonadati</taxon>
        <taxon>Bacteroidota</taxon>
        <taxon>Bacteroidia</taxon>
        <taxon>Marinilabiliales</taxon>
        <taxon>Prolixibacteraceae</taxon>
        <taxon>Maribellus</taxon>
    </lineage>
</organism>
<accession>A0A6I6JUK7</accession>
<dbReference type="InterPro" id="IPR045749">
    <property type="entry name" value="DUF6090"/>
</dbReference>
<proteinExistence type="predicted"/>
<evidence type="ECO:0000256" key="1">
    <source>
        <dbReference type="SAM" id="Phobius"/>
    </source>
</evidence>
<reference evidence="2 3" key="1">
    <citation type="submission" date="2019-11" db="EMBL/GenBank/DDBJ databases">
        <authorList>
            <person name="Zheng R.K."/>
            <person name="Sun C.M."/>
        </authorList>
    </citation>
    <scope>NUCLEOTIDE SEQUENCE [LARGE SCALE GENOMIC DNA]</scope>
    <source>
        <strain evidence="2 3">WC007</strain>
    </source>
</reference>
<dbReference type="Proteomes" id="UP000428260">
    <property type="component" value="Chromosome"/>
</dbReference>
<keyword evidence="3" id="KW-1185">Reference proteome</keyword>
<dbReference type="Pfam" id="PF19578">
    <property type="entry name" value="DUF6090"/>
    <property type="match status" value="1"/>
</dbReference>
<name>A0A6I6JUK7_9BACT</name>
<dbReference type="KEGG" id="mcos:GM418_14110"/>
<dbReference type="AlphaFoldDB" id="A0A6I6JUK7"/>
<keyword evidence="1" id="KW-1133">Transmembrane helix</keyword>
<protein>
    <submittedName>
        <fullName evidence="2">Uncharacterized protein</fullName>
    </submittedName>
</protein>
<feature type="transmembrane region" description="Helical" evidence="1">
    <location>
        <begin position="14"/>
        <end position="35"/>
    </location>
</feature>
<sequence length="239" mass="27857">MRYKLAAENRVAKYLRYAIGEILLVVLGILIALQINNWNEKRKIRNYEQKIITDILQTIESDLGIYQMLFDRLDVMEFGVSNLYRLIGKNESSIDSIQKYLPYLAIGIRYGYDSGAYESLKSVGLDKITNDSIRVGLARLYDFSYPRTDVLIENDYKKPSVEAEKLLDKFWHSEVEMNSAGETVILNRIKIDDPYHNQDFMKAISTFSTAYKIARLRIQFVVDESEKVKESLENYINKY</sequence>
<evidence type="ECO:0000313" key="2">
    <source>
        <dbReference type="EMBL" id="QGY44760.1"/>
    </source>
</evidence>